<protein>
    <submittedName>
        <fullName evidence="1">Uncharacterized protein DUF3168</fullName>
    </submittedName>
</protein>
<gene>
    <name evidence="1" type="ORF">EV663_103110</name>
</gene>
<evidence type="ECO:0000313" key="2">
    <source>
        <dbReference type="Proteomes" id="UP000295050"/>
    </source>
</evidence>
<dbReference type="InterPro" id="IPR053745">
    <property type="entry name" value="Viral_Tail_Comp_sf"/>
</dbReference>
<dbReference type="AlphaFoldDB" id="A0A4R2RGQ3"/>
<dbReference type="OrthoDB" id="7644395at2"/>
<sequence length="136" mass="14367">MSYRTGAALQAAIYERLAGDPGLGALIGEAIYDALPRGSLPRTYVSLGPEDVRDASDATGAGALHRFTVSVISDVGGFETAKAAAGAVSDALTGQGLELSRGYLVRLSFDRARARRVGAKDRRRIDLRFVARVAED</sequence>
<accession>A0A4R2RGQ3</accession>
<dbReference type="RefSeq" id="WP_132950792.1">
    <property type="nucleotide sequence ID" value="NZ_SLXU01000003.1"/>
</dbReference>
<dbReference type="EMBL" id="SLXU01000003">
    <property type="protein sequence ID" value="TCP61924.1"/>
    <property type="molecule type" value="Genomic_DNA"/>
</dbReference>
<dbReference type="Gene3D" id="3.30.2000.30">
    <property type="match status" value="1"/>
</dbReference>
<proteinExistence type="predicted"/>
<dbReference type="Pfam" id="PF11367">
    <property type="entry name" value="Tail_completion_gp17"/>
    <property type="match status" value="1"/>
</dbReference>
<evidence type="ECO:0000313" key="1">
    <source>
        <dbReference type="EMBL" id="TCP61924.1"/>
    </source>
</evidence>
<keyword evidence="2" id="KW-1185">Reference proteome</keyword>
<comment type="caution">
    <text evidence="1">The sequence shown here is derived from an EMBL/GenBank/DDBJ whole genome shotgun (WGS) entry which is preliminary data.</text>
</comment>
<name>A0A4R2RGQ3_9RHOB</name>
<organism evidence="1 2">
    <name type="scientific">Rhodovulum bhavnagarense</name>
    <dbReference type="NCBI Taxonomy" id="992286"/>
    <lineage>
        <taxon>Bacteria</taxon>
        <taxon>Pseudomonadati</taxon>
        <taxon>Pseudomonadota</taxon>
        <taxon>Alphaproteobacteria</taxon>
        <taxon>Rhodobacterales</taxon>
        <taxon>Paracoccaceae</taxon>
        <taxon>Rhodovulum</taxon>
    </lineage>
</organism>
<dbReference type="Proteomes" id="UP000295050">
    <property type="component" value="Unassembled WGS sequence"/>
</dbReference>
<dbReference type="InterPro" id="IPR021508">
    <property type="entry name" value="Gp17-like"/>
</dbReference>
<reference evidence="1 2" key="1">
    <citation type="submission" date="2019-03" db="EMBL/GenBank/DDBJ databases">
        <title>Genomic Encyclopedia of Type Strains, Phase IV (KMG-IV): sequencing the most valuable type-strain genomes for metagenomic binning, comparative biology and taxonomic classification.</title>
        <authorList>
            <person name="Goeker M."/>
        </authorList>
    </citation>
    <scope>NUCLEOTIDE SEQUENCE [LARGE SCALE GENOMIC DNA]</scope>
    <source>
        <strain evidence="1 2">DSM 24766</strain>
    </source>
</reference>